<sequence>MFGIPDMQRGSKSGFVGDIEADTASFTRLPFANRVRLDVGGLALLFFLFSRRGSGRLVFVLRSADPGSGLQESDIASGLPYLHSERVAEPGTALIFRPAPLAGKKGALSELGSLHLEQELAQIHYLAKQVGNANSLLPPSPNTPNSNLFYLRKKVSASSKRSQLLSLPAARCSCPPERDTTRQETKVEKKRDSVEATLCFGSGWGEESALWRMGVRDVTLVDAIANALLLHGPEISYLQDENGKKRLLKERAGGGAKSDEPV</sequence>
<evidence type="ECO:0000313" key="2">
    <source>
        <dbReference type="Proteomes" id="UP000269721"/>
    </source>
</evidence>
<name>A0A4P9WQX4_9FUNG</name>
<keyword evidence="2" id="KW-1185">Reference proteome</keyword>
<organism evidence="1 2">
    <name type="scientific">Blyttiomyces helicus</name>
    <dbReference type="NCBI Taxonomy" id="388810"/>
    <lineage>
        <taxon>Eukaryota</taxon>
        <taxon>Fungi</taxon>
        <taxon>Fungi incertae sedis</taxon>
        <taxon>Chytridiomycota</taxon>
        <taxon>Chytridiomycota incertae sedis</taxon>
        <taxon>Chytridiomycetes</taxon>
        <taxon>Chytridiomycetes incertae sedis</taxon>
        <taxon>Blyttiomyces</taxon>
    </lineage>
</organism>
<dbReference type="EMBL" id="KZ993816">
    <property type="protein sequence ID" value="RKO94805.1"/>
    <property type="molecule type" value="Genomic_DNA"/>
</dbReference>
<protein>
    <submittedName>
        <fullName evidence="1">Uncharacterized protein</fullName>
    </submittedName>
</protein>
<accession>A0A4P9WQX4</accession>
<dbReference type="AlphaFoldDB" id="A0A4P9WQX4"/>
<reference evidence="2" key="1">
    <citation type="journal article" date="2018" name="Nat. Microbiol.">
        <title>Leveraging single-cell genomics to expand the fungal tree of life.</title>
        <authorList>
            <person name="Ahrendt S.R."/>
            <person name="Quandt C.A."/>
            <person name="Ciobanu D."/>
            <person name="Clum A."/>
            <person name="Salamov A."/>
            <person name="Andreopoulos B."/>
            <person name="Cheng J.F."/>
            <person name="Woyke T."/>
            <person name="Pelin A."/>
            <person name="Henrissat B."/>
            <person name="Reynolds N.K."/>
            <person name="Benny G.L."/>
            <person name="Smith M.E."/>
            <person name="James T.Y."/>
            <person name="Grigoriev I.V."/>
        </authorList>
    </citation>
    <scope>NUCLEOTIDE SEQUENCE [LARGE SCALE GENOMIC DNA]</scope>
</reference>
<evidence type="ECO:0000313" key="1">
    <source>
        <dbReference type="EMBL" id="RKO94805.1"/>
    </source>
</evidence>
<proteinExistence type="predicted"/>
<dbReference type="Proteomes" id="UP000269721">
    <property type="component" value="Unassembled WGS sequence"/>
</dbReference>
<gene>
    <name evidence="1" type="ORF">BDK51DRAFT_30960</name>
</gene>